<evidence type="ECO:0000313" key="3">
    <source>
        <dbReference type="Proteomes" id="UP000034603"/>
    </source>
</evidence>
<evidence type="ECO:0000256" key="1">
    <source>
        <dbReference type="SAM" id="MobiDB-lite"/>
    </source>
</evidence>
<proteinExistence type="predicted"/>
<dbReference type="Proteomes" id="UP000034603">
    <property type="component" value="Unassembled WGS sequence"/>
</dbReference>
<organism evidence="2 3">
    <name type="scientific">Candidatus Woesebacteria bacterium GW2011_GWA1_37_8</name>
    <dbReference type="NCBI Taxonomy" id="1618546"/>
    <lineage>
        <taxon>Bacteria</taxon>
        <taxon>Candidatus Woeseibacteriota</taxon>
    </lineage>
</organism>
<accession>A0A0G0HMN5</accession>
<feature type="region of interest" description="Disordered" evidence="1">
    <location>
        <begin position="24"/>
        <end position="53"/>
    </location>
</feature>
<evidence type="ECO:0000313" key="2">
    <source>
        <dbReference type="EMBL" id="KKQ44433.1"/>
    </source>
</evidence>
<comment type="caution">
    <text evidence="2">The sequence shown here is derived from an EMBL/GenBank/DDBJ whole genome shotgun (WGS) entry which is preliminary data.</text>
</comment>
<dbReference type="EMBL" id="LBTR01000025">
    <property type="protein sequence ID" value="KKQ44433.1"/>
    <property type="molecule type" value="Genomic_DNA"/>
</dbReference>
<reference evidence="2 3" key="1">
    <citation type="journal article" date="2015" name="Nature">
        <title>rRNA introns, odd ribosomes, and small enigmatic genomes across a large radiation of phyla.</title>
        <authorList>
            <person name="Brown C.T."/>
            <person name="Hug L.A."/>
            <person name="Thomas B.C."/>
            <person name="Sharon I."/>
            <person name="Castelle C.J."/>
            <person name="Singh A."/>
            <person name="Wilkins M.J."/>
            <person name="Williams K.H."/>
            <person name="Banfield J.F."/>
        </authorList>
    </citation>
    <scope>NUCLEOTIDE SEQUENCE [LARGE SCALE GENOMIC DNA]</scope>
</reference>
<gene>
    <name evidence="2" type="ORF">US62_C0025G0004</name>
</gene>
<sequence>MLYTYFMPVDEGLEQRQVTFALDQARSQGSTPTTGLASTNGGETGISPQPGARMAETNAQALADEQSGIKATAFGVPESLETTLPTETPQLEPISVTAPATETPSAAVTIAPTEPASTSLPTTQTSVAERQSFWGRLFGRRKK</sequence>
<feature type="compositionally biased region" description="Polar residues" evidence="1">
    <location>
        <begin position="25"/>
        <end position="41"/>
    </location>
</feature>
<dbReference type="AlphaFoldDB" id="A0A0G0HMN5"/>
<protein>
    <submittedName>
        <fullName evidence="2">Uncharacterized protein</fullName>
    </submittedName>
</protein>
<name>A0A0G0HMN5_9BACT</name>